<evidence type="ECO:0000313" key="3">
    <source>
        <dbReference type="EMBL" id="ELR65503.1"/>
    </source>
</evidence>
<reference evidence="3 4" key="1">
    <citation type="submission" date="2012-12" db="EMBL/GenBank/DDBJ databases">
        <title>Genome Assembly of Photobacterium sp. AK15.</title>
        <authorList>
            <person name="Khatri I."/>
            <person name="Vaidya B."/>
            <person name="Srinivas T.N.R."/>
            <person name="Subramanian S."/>
            <person name="Pinnaka A."/>
        </authorList>
    </citation>
    <scope>NUCLEOTIDE SEQUENCE [LARGE SCALE GENOMIC DNA]</scope>
    <source>
        <strain evidence="3 4">AK15</strain>
    </source>
</reference>
<keyword evidence="2" id="KW-0326">Glycosidase</keyword>
<dbReference type="PANTHER" id="PTHR43053">
    <property type="entry name" value="GLYCOSIDASE FAMILY 31"/>
    <property type="match status" value="1"/>
</dbReference>
<dbReference type="Gene3D" id="3.20.20.70">
    <property type="entry name" value="Aldolase class I"/>
    <property type="match status" value="1"/>
</dbReference>
<sequence>MQSFSFPSGVIASSSSPFSFVPDGEIVTAVLDATEFDFFPERMRIADILFEASSKALVYGDGFQMLAQTVGTLREPADVGRCPDNNNSYRIYGENDPKRYYNYLVVEDCGRFCLFGFTSCRRFAGYFECHDGYISAFLDGEGVAVNDSQKGCNLESFVVLKSDSLDDVFSQYAEQIKRHHPSRETINQPAPVGWCSWYAYYAGVSAQDIQKNVDEMQGDLDDIEWVLLDDGYQAFMGDWLTPSERFSGGVKSLIEDIRKKGKKPGIWLAPFIAQSESALFRYHPDWFVANDNGELLKAEDITYGGWRCTPWYILDTSHPDACAYLTEVTQTMRNDWGVELFKLDANYWGTLKGKRYRKDVTGVEAYRMGMEAIAEGAGSAWLLGCNAPMWPSLGLVDAMRVSDDVERRPHRFSQIARETFYRSWQHRKLWQIDPDCATLVSIPGQETTEEAYQFHRDVLLACGGLLLSGDPLYSLHKKSRKSLKQLIKRQAGNQNAATFADLSLHHAQLEIAADAKLHMLFNFDGQKARDVILEADEPVYWIDYWSGEKLIPESALVIDLMLSDGVNSRAIIATKDPDLKW</sequence>
<dbReference type="PANTHER" id="PTHR43053:SF3">
    <property type="entry name" value="ALPHA-GALACTOSIDASE C-RELATED"/>
    <property type="match status" value="1"/>
</dbReference>
<dbReference type="SUPFAM" id="SSF51445">
    <property type="entry name" value="(Trans)glycosidases"/>
    <property type="match status" value="1"/>
</dbReference>
<dbReference type="CDD" id="cd14791">
    <property type="entry name" value="GH36"/>
    <property type="match status" value="1"/>
</dbReference>
<organism evidence="3 4">
    <name type="scientific">Photobacterium marinum</name>
    <dbReference type="NCBI Taxonomy" id="1056511"/>
    <lineage>
        <taxon>Bacteria</taxon>
        <taxon>Pseudomonadati</taxon>
        <taxon>Pseudomonadota</taxon>
        <taxon>Gammaproteobacteria</taxon>
        <taxon>Vibrionales</taxon>
        <taxon>Vibrionaceae</taxon>
        <taxon>Photobacterium</taxon>
    </lineage>
</organism>
<dbReference type="RefSeq" id="WP_007466112.1">
    <property type="nucleotide sequence ID" value="NZ_AMZO01000017.1"/>
</dbReference>
<dbReference type="Pfam" id="PF02065">
    <property type="entry name" value="Melibiase"/>
    <property type="match status" value="1"/>
</dbReference>
<name>L8JB72_9GAMM</name>
<keyword evidence="4" id="KW-1185">Reference proteome</keyword>
<keyword evidence="1" id="KW-0378">Hydrolase</keyword>
<dbReference type="EMBL" id="AMZO01000017">
    <property type="protein sequence ID" value="ELR65503.1"/>
    <property type="molecule type" value="Genomic_DNA"/>
</dbReference>
<gene>
    <name evidence="3" type="ORF">C942_01007</name>
</gene>
<dbReference type="PATRIC" id="fig|1056511.3.peg.2500"/>
<evidence type="ECO:0000313" key="4">
    <source>
        <dbReference type="Proteomes" id="UP000011134"/>
    </source>
</evidence>
<dbReference type="GO" id="GO:0016052">
    <property type="term" value="P:carbohydrate catabolic process"/>
    <property type="evidence" value="ECO:0007669"/>
    <property type="project" value="InterPro"/>
</dbReference>
<dbReference type="InterPro" id="IPR002252">
    <property type="entry name" value="Glyco_hydro_36"/>
</dbReference>
<dbReference type="OrthoDB" id="9758822at2"/>
<dbReference type="AlphaFoldDB" id="L8JB72"/>
<evidence type="ECO:0000256" key="2">
    <source>
        <dbReference type="ARBA" id="ARBA00023295"/>
    </source>
</evidence>
<protein>
    <submittedName>
        <fullName evidence="3">Alpha-galactosidase</fullName>
    </submittedName>
</protein>
<dbReference type="InterPro" id="IPR017853">
    <property type="entry name" value="GH"/>
</dbReference>
<accession>L8JB72</accession>
<dbReference type="InterPro" id="IPR013785">
    <property type="entry name" value="Aldolase_TIM"/>
</dbReference>
<dbReference type="Proteomes" id="UP000011134">
    <property type="component" value="Unassembled WGS sequence"/>
</dbReference>
<comment type="caution">
    <text evidence="3">The sequence shown here is derived from an EMBL/GenBank/DDBJ whole genome shotgun (WGS) entry which is preliminary data.</text>
</comment>
<evidence type="ECO:0000256" key="1">
    <source>
        <dbReference type="ARBA" id="ARBA00022801"/>
    </source>
</evidence>
<dbReference type="GO" id="GO:0004557">
    <property type="term" value="F:alpha-galactosidase activity"/>
    <property type="evidence" value="ECO:0007669"/>
    <property type="project" value="InterPro"/>
</dbReference>
<proteinExistence type="predicted"/>
<dbReference type="InterPro" id="IPR050985">
    <property type="entry name" value="Alpha-glycosidase_related"/>
</dbReference>